<reference evidence="9" key="1">
    <citation type="submission" date="2009-08" db="EMBL/GenBank/DDBJ databases">
        <authorList>
            <person name="Cheung F."/>
            <person name="Xiao Y."/>
            <person name="Chan A."/>
            <person name="Moskal W."/>
            <person name="Town C.D."/>
        </authorList>
    </citation>
    <scope>NUCLEOTIDE SEQUENCE</scope>
</reference>
<dbReference type="AlphaFoldDB" id="C6THV1"/>
<protein>
    <submittedName>
        <fullName evidence="9">Uncharacterized protein</fullName>
    </submittedName>
</protein>
<keyword evidence="4 8" id="KW-0812">Transmembrane</keyword>
<dbReference type="GO" id="GO:0071555">
    <property type="term" value="P:cell wall organization"/>
    <property type="evidence" value="ECO:0007669"/>
    <property type="project" value="UniProtKB-KW"/>
</dbReference>
<organism evidence="9">
    <name type="scientific">Glycine max</name>
    <name type="common">Soybean</name>
    <name type="synonym">Glycine hispida</name>
    <dbReference type="NCBI Taxonomy" id="3847"/>
    <lineage>
        <taxon>Eukaryota</taxon>
        <taxon>Viridiplantae</taxon>
        <taxon>Streptophyta</taxon>
        <taxon>Embryophyta</taxon>
        <taxon>Tracheophyta</taxon>
        <taxon>Spermatophyta</taxon>
        <taxon>Magnoliopsida</taxon>
        <taxon>eudicotyledons</taxon>
        <taxon>Gunneridae</taxon>
        <taxon>Pentapetalae</taxon>
        <taxon>rosids</taxon>
        <taxon>fabids</taxon>
        <taxon>Fabales</taxon>
        <taxon>Fabaceae</taxon>
        <taxon>Papilionoideae</taxon>
        <taxon>50 kb inversion clade</taxon>
        <taxon>NPAAA clade</taxon>
        <taxon>indigoferoid/millettioid clade</taxon>
        <taxon>Phaseoleae</taxon>
        <taxon>Glycine</taxon>
        <taxon>Glycine subgen. Soja</taxon>
    </lineage>
</organism>
<evidence type="ECO:0000256" key="7">
    <source>
        <dbReference type="ARBA" id="ARBA00023316"/>
    </source>
</evidence>
<evidence type="ECO:0000313" key="9">
    <source>
        <dbReference type="EMBL" id="ACU21403.1"/>
    </source>
</evidence>
<dbReference type="EMBL" id="BT097227">
    <property type="protein sequence ID" value="ACU21403.1"/>
    <property type="molecule type" value="mRNA"/>
</dbReference>
<feature type="transmembrane region" description="Helical" evidence="8">
    <location>
        <begin position="55"/>
        <end position="80"/>
    </location>
</feature>
<dbReference type="Pfam" id="PF03552">
    <property type="entry name" value="Cellulose_synt"/>
    <property type="match status" value="1"/>
</dbReference>
<name>C6THV1_SOYBN</name>
<keyword evidence="6 8" id="KW-0472">Membrane</keyword>
<dbReference type="InterPro" id="IPR005150">
    <property type="entry name" value="Cellulose_synth"/>
</dbReference>
<evidence type="ECO:0000256" key="8">
    <source>
        <dbReference type="SAM" id="Phobius"/>
    </source>
</evidence>
<keyword evidence="3" id="KW-0808">Transferase</keyword>
<dbReference type="GO" id="GO:0016760">
    <property type="term" value="F:cellulose synthase (UDP-forming) activity"/>
    <property type="evidence" value="ECO:0007669"/>
    <property type="project" value="InterPro"/>
</dbReference>
<proteinExistence type="evidence at transcript level"/>
<sequence length="151" mass="16371">MTGGGTSSSGSFGGASSHLFALFQGLLKVLGRESTQTSQSHPRQQMMGEFADLYIFKWTSLLIPPLTLLIINIIGVIVGVSDAINNGYDSWGPLFGRLFFCPLGHCTPLPFPQGCHGKTRRCSYHHFGLGYSPVFNLNPTLGENQPILGQK</sequence>
<dbReference type="GO" id="GO:0012505">
    <property type="term" value="C:endomembrane system"/>
    <property type="evidence" value="ECO:0007669"/>
    <property type="project" value="UniProtKB-SubCell"/>
</dbReference>
<accession>C6THV1</accession>
<evidence type="ECO:0000256" key="4">
    <source>
        <dbReference type="ARBA" id="ARBA00022692"/>
    </source>
</evidence>
<dbReference type="PANTHER" id="PTHR13301">
    <property type="entry name" value="X-BOX TRANSCRIPTION FACTOR-RELATED"/>
    <property type="match status" value="1"/>
</dbReference>
<evidence type="ECO:0000256" key="6">
    <source>
        <dbReference type="ARBA" id="ARBA00023136"/>
    </source>
</evidence>
<evidence type="ECO:0000256" key="5">
    <source>
        <dbReference type="ARBA" id="ARBA00022989"/>
    </source>
</evidence>
<keyword evidence="5 8" id="KW-1133">Transmembrane helix</keyword>
<dbReference type="GO" id="GO:0016020">
    <property type="term" value="C:membrane"/>
    <property type="evidence" value="ECO:0007669"/>
    <property type="project" value="InterPro"/>
</dbReference>
<dbReference type="GO" id="GO:0030244">
    <property type="term" value="P:cellulose biosynthetic process"/>
    <property type="evidence" value="ECO:0007669"/>
    <property type="project" value="InterPro"/>
</dbReference>
<evidence type="ECO:0000256" key="1">
    <source>
        <dbReference type="ARBA" id="ARBA00004308"/>
    </source>
</evidence>
<evidence type="ECO:0000256" key="3">
    <source>
        <dbReference type="ARBA" id="ARBA00022679"/>
    </source>
</evidence>
<keyword evidence="7" id="KW-0961">Cell wall biogenesis/degradation</keyword>
<keyword evidence="2" id="KW-0328">Glycosyltransferase</keyword>
<evidence type="ECO:0000256" key="2">
    <source>
        <dbReference type="ARBA" id="ARBA00022676"/>
    </source>
</evidence>
<comment type="subcellular location">
    <subcellularLocation>
        <location evidence="1">Endomembrane system</location>
    </subcellularLocation>
</comment>